<keyword evidence="1" id="KW-0472">Membrane</keyword>
<feature type="transmembrane region" description="Helical" evidence="1">
    <location>
        <begin position="44"/>
        <end position="61"/>
    </location>
</feature>
<dbReference type="AlphaFoldDB" id="A0A101RTF7"/>
<sequence>MDIPGWFVWLALGLAVLQTLGLVPVIRRLRGSNSSARSKARLDLLDAVGSLLLIGGPLLSLAVAESWFWLTIAGFVLMAAVYTVKGVHWVRARRRPTA</sequence>
<accession>A0A101RTF7</accession>
<organism evidence="2 3">
    <name type="scientific">Streptomyces canus</name>
    <dbReference type="NCBI Taxonomy" id="58343"/>
    <lineage>
        <taxon>Bacteria</taxon>
        <taxon>Bacillati</taxon>
        <taxon>Actinomycetota</taxon>
        <taxon>Actinomycetes</taxon>
        <taxon>Kitasatosporales</taxon>
        <taxon>Streptomycetaceae</taxon>
        <taxon>Streptomyces</taxon>
        <taxon>Streptomyces aurantiacus group</taxon>
    </lineage>
</organism>
<feature type="transmembrane region" description="Helical" evidence="1">
    <location>
        <begin position="6"/>
        <end position="23"/>
    </location>
</feature>
<dbReference type="RefSeq" id="WP_059209683.1">
    <property type="nucleotide sequence ID" value="NZ_KQ948669.1"/>
</dbReference>
<feature type="transmembrane region" description="Helical" evidence="1">
    <location>
        <begin position="67"/>
        <end position="84"/>
    </location>
</feature>
<protein>
    <submittedName>
        <fullName evidence="2">Uncharacterized protein</fullName>
    </submittedName>
</protein>
<evidence type="ECO:0000313" key="3">
    <source>
        <dbReference type="Proteomes" id="UP000053669"/>
    </source>
</evidence>
<name>A0A101RTF7_9ACTN</name>
<comment type="caution">
    <text evidence="2">The sequence shown here is derived from an EMBL/GenBank/DDBJ whole genome shotgun (WGS) entry which is preliminary data.</text>
</comment>
<gene>
    <name evidence="2" type="ORF">AQJ46_36830</name>
</gene>
<keyword evidence="1" id="KW-1133">Transmembrane helix</keyword>
<dbReference type="EMBL" id="LMWU01000041">
    <property type="protein sequence ID" value="KUN61414.1"/>
    <property type="molecule type" value="Genomic_DNA"/>
</dbReference>
<evidence type="ECO:0000256" key="1">
    <source>
        <dbReference type="SAM" id="Phobius"/>
    </source>
</evidence>
<dbReference type="Proteomes" id="UP000053669">
    <property type="component" value="Unassembled WGS sequence"/>
</dbReference>
<evidence type="ECO:0000313" key="2">
    <source>
        <dbReference type="EMBL" id="KUN61414.1"/>
    </source>
</evidence>
<keyword evidence="1" id="KW-0812">Transmembrane</keyword>
<proteinExistence type="predicted"/>
<reference evidence="2 3" key="1">
    <citation type="submission" date="2015-10" db="EMBL/GenBank/DDBJ databases">
        <title>Draft genome sequence of Streptomyces canus DSM 40017, type strain for the species Streptomyces canus.</title>
        <authorList>
            <person name="Ruckert C."/>
            <person name="Winkler A."/>
            <person name="Kalinowski J."/>
            <person name="Kampfer P."/>
            <person name="Glaeser S."/>
        </authorList>
    </citation>
    <scope>NUCLEOTIDE SEQUENCE [LARGE SCALE GENOMIC DNA]</scope>
    <source>
        <strain evidence="2 3">DSM 40017</strain>
    </source>
</reference>